<dbReference type="HOGENOM" id="CLU_739088_0_0_9"/>
<organism evidence="1 2">
    <name type="scientific">Clostridium butyricum E4 str. BoNT E BL5262</name>
    <dbReference type="NCBI Taxonomy" id="632245"/>
    <lineage>
        <taxon>Bacteria</taxon>
        <taxon>Bacillati</taxon>
        <taxon>Bacillota</taxon>
        <taxon>Clostridia</taxon>
        <taxon>Eubacteriales</taxon>
        <taxon>Clostridiaceae</taxon>
        <taxon>Clostridium</taxon>
    </lineage>
</organism>
<dbReference type="Proteomes" id="UP000003081">
    <property type="component" value="Unassembled WGS sequence"/>
</dbReference>
<dbReference type="AlphaFoldDB" id="C4IKA7"/>
<name>C4IKA7_CLOBU</name>
<proteinExistence type="predicted"/>
<sequence>MQYSLNHDLGLMEENDNVRRIDLVNNLEAIDNGLSPFYVAEKTETNVYKITTGASKTGLNNGYSVRVAIPSDSNGAVSIVVDTVKIPVKKPNGNNVTNFKANGVYSLTYYNSVFILASGGMDDVAFTSDKLLTGFSANDSNGEKIDGTMPNHGNITQVLSLNGNITLPSGYYDSINVNQSITARGAITVGHSMIKNGSNLYCRFPQGAYFTNSGSGFPEISYPQAIVTGALGLTPDKIVAGAEIGGVIGTVCPQIQGGTGAYKMVGSTVEGEACLNPSRTFNRNIDVIDCTYYYYTDTGTSRYHKGHISYRFDYEQNCYIMQQSYFRRANDQYQYHRDPVVYYTYRGDNWWGTDTVPNMIRRNTTNNYVSFYIPNSNYAHGGNYTVYFY</sequence>
<evidence type="ECO:0000313" key="2">
    <source>
        <dbReference type="Proteomes" id="UP000003081"/>
    </source>
</evidence>
<protein>
    <submittedName>
        <fullName evidence="1">Uncharacterized protein</fullName>
    </submittedName>
</protein>
<accession>C4IKA7</accession>
<dbReference type="EMBL" id="ACOM01000005">
    <property type="protein sequence ID" value="EEP53218.1"/>
    <property type="molecule type" value="Genomic_DNA"/>
</dbReference>
<dbReference type="RefSeq" id="WP_003409162.1">
    <property type="nucleotide sequence ID" value="NZ_ACOM01000005.1"/>
</dbReference>
<comment type="caution">
    <text evidence="1">The sequence shown here is derived from an EMBL/GenBank/DDBJ whole genome shotgun (WGS) entry which is preliminary data.</text>
</comment>
<keyword evidence="2" id="KW-1185">Reference proteome</keyword>
<reference evidence="1 2" key="1">
    <citation type="submission" date="2009-08" db="EMBL/GenBank/DDBJ databases">
        <authorList>
            <person name="Shrivastava S."/>
            <person name="Brinkac L.B."/>
            <person name="Brown J.L."/>
            <person name="Bruce D.B."/>
            <person name="Detter C."/>
            <person name="Green L.D."/>
            <person name="Munk C.A."/>
            <person name="Rogers Y.C."/>
            <person name="Tapia R."/>
            <person name="Sims D.R."/>
            <person name="Smith L.A."/>
            <person name="Smith T.J."/>
            <person name="Sutton G."/>
            <person name="Brettin T."/>
        </authorList>
    </citation>
    <scope>NUCLEOTIDE SEQUENCE [LARGE SCALE GENOMIC DNA]</scope>
    <source>
        <strain evidence="2">E4 str. BoNT E BL5262</strain>
    </source>
</reference>
<evidence type="ECO:0000313" key="1">
    <source>
        <dbReference type="EMBL" id="EEP53218.1"/>
    </source>
</evidence>
<gene>
    <name evidence="1" type="ORF">CLP_1290</name>
</gene>